<evidence type="ECO:0000256" key="1">
    <source>
        <dbReference type="SAM" id="Phobius"/>
    </source>
</evidence>
<keyword evidence="1" id="KW-0472">Membrane</keyword>
<comment type="caution">
    <text evidence="2">The sequence shown here is derived from an EMBL/GenBank/DDBJ whole genome shotgun (WGS) entry which is preliminary data.</text>
</comment>
<keyword evidence="3" id="KW-1185">Reference proteome</keyword>
<feature type="transmembrane region" description="Helical" evidence="1">
    <location>
        <begin position="95"/>
        <end position="116"/>
    </location>
</feature>
<accession>A0ABV5TZU2</accession>
<dbReference type="Gene3D" id="2.160.20.80">
    <property type="entry name" value="E3 ubiquitin-protein ligase SopA"/>
    <property type="match status" value="1"/>
</dbReference>
<name>A0ABV5TZU2_9PSEU</name>
<feature type="transmembrane region" description="Helical" evidence="1">
    <location>
        <begin position="45"/>
        <end position="75"/>
    </location>
</feature>
<evidence type="ECO:0000313" key="3">
    <source>
        <dbReference type="Proteomes" id="UP001589535"/>
    </source>
</evidence>
<dbReference type="RefSeq" id="WP_378191650.1">
    <property type="nucleotide sequence ID" value="NZ_JBHMBK010000006.1"/>
</dbReference>
<reference evidence="2 3" key="1">
    <citation type="submission" date="2024-09" db="EMBL/GenBank/DDBJ databases">
        <authorList>
            <person name="Sun Q."/>
            <person name="Mori K."/>
        </authorList>
    </citation>
    <scope>NUCLEOTIDE SEQUENCE [LARGE SCALE GENOMIC DNA]</scope>
    <source>
        <strain evidence="2 3">JCM 13852</strain>
    </source>
</reference>
<feature type="transmembrane region" description="Helical" evidence="1">
    <location>
        <begin position="6"/>
        <end position="24"/>
    </location>
</feature>
<keyword evidence="1" id="KW-0812">Transmembrane</keyword>
<dbReference type="EMBL" id="JBHMBK010000006">
    <property type="protein sequence ID" value="MFB9684651.1"/>
    <property type="molecule type" value="Genomic_DNA"/>
</dbReference>
<sequence>MSDWLRWLLIVLCLFVALLVVRLGSCRRSAFRGVVWTRPKRQPALWRRGMAMSVLGWLVVALLVAATTGGGLLWFLGWPRLPSAGAFDVGQLLDLLKIALSVVAGFGGVVLLAVGYRKQRVAEDEHALAVERAEREVVQKFNERFGSAAEQLASESPAVRLAGVYAMAGLADDWADKRQVCVDVLCGYLRIRQERDGETEVREAVLRMVRDHTRASAKTSWSALDFDFTGVTLENADFARLEFSGEVLFDGAEFVGGVASFAGAEFGKLLSFHGTRFTAAETNFAGLTLTKGKAEFVGTEFAGEKVDFADALFQSSSMAFFRCRFSATVIDFSQLDFLFGRVVFDRCDFADLELDLSSKHGYDTDALPVTAENCRFERCRLELSQVAGHVRLVDCVLDTVTVVDRHDGEVVLPWRRVELRGGTLLPAHHTQVVSAATS</sequence>
<gene>
    <name evidence="2" type="ORF">ACFFTO_10705</name>
</gene>
<keyword evidence="1" id="KW-1133">Transmembrane helix</keyword>
<dbReference type="Proteomes" id="UP001589535">
    <property type="component" value="Unassembled WGS sequence"/>
</dbReference>
<protein>
    <recommendedName>
        <fullName evidence="4">Pentapeptide repeat-containing protein</fullName>
    </recommendedName>
</protein>
<proteinExistence type="predicted"/>
<evidence type="ECO:0008006" key="4">
    <source>
        <dbReference type="Google" id="ProtNLM"/>
    </source>
</evidence>
<organism evidence="2 3">
    <name type="scientific">Amycolatopsis plumensis</name>
    <dbReference type="NCBI Taxonomy" id="236508"/>
    <lineage>
        <taxon>Bacteria</taxon>
        <taxon>Bacillati</taxon>
        <taxon>Actinomycetota</taxon>
        <taxon>Actinomycetes</taxon>
        <taxon>Pseudonocardiales</taxon>
        <taxon>Pseudonocardiaceae</taxon>
        <taxon>Amycolatopsis</taxon>
    </lineage>
</organism>
<evidence type="ECO:0000313" key="2">
    <source>
        <dbReference type="EMBL" id="MFB9684651.1"/>
    </source>
</evidence>